<dbReference type="InterPro" id="IPR025398">
    <property type="entry name" value="DUF4371"/>
</dbReference>
<gene>
    <name evidence="3" type="primary">LOC105036570</name>
</gene>
<organism evidence="2 3">
    <name type="scientific">Elaeis guineensis var. tenera</name>
    <name type="common">Oil palm</name>
    <dbReference type="NCBI Taxonomy" id="51953"/>
    <lineage>
        <taxon>Eukaryota</taxon>
        <taxon>Viridiplantae</taxon>
        <taxon>Streptophyta</taxon>
        <taxon>Embryophyta</taxon>
        <taxon>Tracheophyta</taxon>
        <taxon>Spermatophyta</taxon>
        <taxon>Magnoliopsida</taxon>
        <taxon>Liliopsida</taxon>
        <taxon>Arecaceae</taxon>
        <taxon>Arecoideae</taxon>
        <taxon>Cocoseae</taxon>
        <taxon>Elaeidinae</taxon>
        <taxon>Elaeis</taxon>
    </lineage>
</organism>
<sequence length="327" mass="36926">MVKLLTSYNEQVAKVALKNAPQNAKHTSPAIQEEILHIFANNVRVTICNKIGKAKFCLIMDEARDISKRKQMALVLKFVDKEGFIGEHFLDLVHVKDTTAATFKKEIFDVLSHHNLSFKNFRGQGYDSATTRVAEIAHLIAVNEIDTGRGVNQIGTLQQAGDTRWSSHFNSVCSLVWMFGPTCSVLSNIIDEGTTSSQRGDANFAYDLIMSFEFAFVLYLMKEIMGTTDVLCQALQLKCQDIVNAVHLVSTTKSLIEKLRKHGWEALFGTVKSFCNRYKIEVPDLNAPFTMSKARSRRKKSHVTVEHYHRVDIFIATIDSQLHELIK</sequence>
<dbReference type="PANTHER" id="PTHR11697:SF230">
    <property type="entry name" value="ZINC FINGER, MYM DOMAIN CONTAINING 1"/>
    <property type="match status" value="1"/>
</dbReference>
<feature type="domain" description="DUF4371" evidence="1">
    <location>
        <begin position="3"/>
        <end position="132"/>
    </location>
</feature>
<keyword evidence="2" id="KW-1185">Reference proteome</keyword>
<protein>
    <submittedName>
        <fullName evidence="3">Uncharacterized protein LOC105036570</fullName>
    </submittedName>
</protein>
<accession>A0A6I9QJC4</accession>
<evidence type="ECO:0000313" key="2">
    <source>
        <dbReference type="Proteomes" id="UP000504607"/>
    </source>
</evidence>
<reference evidence="3" key="1">
    <citation type="submission" date="2025-08" db="UniProtKB">
        <authorList>
            <consortium name="RefSeq"/>
        </authorList>
    </citation>
    <scope>IDENTIFICATION</scope>
</reference>
<dbReference type="InParanoid" id="A0A6I9QJC4"/>
<dbReference type="OrthoDB" id="1718843at2759"/>
<name>A0A6I9QJC4_ELAGV</name>
<proteinExistence type="predicted"/>
<dbReference type="Pfam" id="PF14291">
    <property type="entry name" value="DUF4371"/>
    <property type="match status" value="1"/>
</dbReference>
<dbReference type="PANTHER" id="PTHR11697">
    <property type="entry name" value="GENERAL TRANSCRIPTION FACTOR 2-RELATED ZINC FINGER PROTEIN"/>
    <property type="match status" value="1"/>
</dbReference>
<dbReference type="InterPro" id="IPR055298">
    <property type="entry name" value="AtLOH3-like"/>
</dbReference>
<evidence type="ECO:0000313" key="3">
    <source>
        <dbReference type="RefSeq" id="XP_010910628.1"/>
    </source>
</evidence>
<dbReference type="AlphaFoldDB" id="A0A6I9QJC4"/>
<evidence type="ECO:0000259" key="1">
    <source>
        <dbReference type="Pfam" id="PF14291"/>
    </source>
</evidence>
<dbReference type="RefSeq" id="XP_010910628.1">
    <property type="nucleotide sequence ID" value="XM_010912326.1"/>
</dbReference>
<dbReference type="Proteomes" id="UP000504607">
    <property type="component" value="Unplaced"/>
</dbReference>